<organism evidence="4 5">
    <name type="scientific">Aquimarina algiphila</name>
    <dbReference type="NCBI Taxonomy" id="2047982"/>
    <lineage>
        <taxon>Bacteria</taxon>
        <taxon>Pseudomonadati</taxon>
        <taxon>Bacteroidota</taxon>
        <taxon>Flavobacteriia</taxon>
        <taxon>Flavobacteriales</taxon>
        <taxon>Flavobacteriaceae</taxon>
        <taxon>Aquimarina</taxon>
    </lineage>
</organism>
<evidence type="ECO:0000313" key="4">
    <source>
        <dbReference type="EMBL" id="TSE08483.1"/>
    </source>
</evidence>
<reference evidence="4 5" key="1">
    <citation type="submission" date="2019-07" db="EMBL/GenBank/DDBJ databases">
        <title>The draft genome sequence of Aquimarina algiphila M91.</title>
        <authorList>
            <person name="Meng X."/>
        </authorList>
    </citation>
    <scope>NUCLEOTIDE SEQUENCE [LARGE SCALE GENOMIC DNA]</scope>
    <source>
        <strain evidence="4 5">M91</strain>
    </source>
</reference>
<evidence type="ECO:0000256" key="1">
    <source>
        <dbReference type="ARBA" id="ARBA00022801"/>
    </source>
</evidence>
<dbReference type="RefSeq" id="WP_143916608.1">
    <property type="nucleotide sequence ID" value="NZ_CANMIK010000024.1"/>
</dbReference>
<dbReference type="Pfam" id="PF20434">
    <property type="entry name" value="BD-FAE"/>
    <property type="match status" value="1"/>
</dbReference>
<evidence type="ECO:0000256" key="2">
    <source>
        <dbReference type="SAM" id="SignalP"/>
    </source>
</evidence>
<feature type="chain" id="PRO_5021919711" evidence="2">
    <location>
        <begin position="21"/>
        <end position="290"/>
    </location>
</feature>
<keyword evidence="2" id="KW-0732">Signal</keyword>
<feature type="signal peptide" evidence="2">
    <location>
        <begin position="1"/>
        <end position="20"/>
    </location>
</feature>
<dbReference type="EMBL" id="VLNR01000022">
    <property type="protein sequence ID" value="TSE08483.1"/>
    <property type="molecule type" value="Genomic_DNA"/>
</dbReference>
<evidence type="ECO:0000313" key="5">
    <source>
        <dbReference type="Proteomes" id="UP000318833"/>
    </source>
</evidence>
<sequence length="290" mass="32919">MKRYFLLVILSLGFFLNVSCQETTYKPVKYPNNYKAQIDVVYTKIEHWEGRMDIYTNPISEKPTPIVINIHGGGWNHGVKESQTGFGYFFKKGFAVANVEYRLVDVSPAPGAIEDLRCALIYLYKHAKALNIDTNKIVVMGGSTGGHLALMTGLLGNNRKFDTNCEYDTKIKIAAIIDKYAPSDLTLMIKGSVKRWLGDAYKNKEFIESVSPFYYVDKNSPPILIIHGTKDPYVPYQQSVLLYEKLKANNIKTELVTIEGGGHGKFSKEQRLMLNEKIWRFLNELELTKG</sequence>
<comment type="caution">
    <text evidence="4">The sequence shown here is derived from an EMBL/GenBank/DDBJ whole genome shotgun (WGS) entry which is preliminary data.</text>
</comment>
<dbReference type="InterPro" id="IPR029058">
    <property type="entry name" value="AB_hydrolase_fold"/>
</dbReference>
<dbReference type="SUPFAM" id="SSF53474">
    <property type="entry name" value="alpha/beta-Hydrolases"/>
    <property type="match status" value="1"/>
</dbReference>
<proteinExistence type="predicted"/>
<dbReference type="OrthoDB" id="9777975at2"/>
<protein>
    <submittedName>
        <fullName evidence="4">Alpha/beta hydrolase</fullName>
    </submittedName>
</protein>
<dbReference type="InterPro" id="IPR049492">
    <property type="entry name" value="BD-FAE-like_dom"/>
</dbReference>
<gene>
    <name evidence="4" type="ORF">FOF46_11975</name>
</gene>
<dbReference type="AlphaFoldDB" id="A0A554VKB7"/>
<evidence type="ECO:0000259" key="3">
    <source>
        <dbReference type="Pfam" id="PF20434"/>
    </source>
</evidence>
<dbReference type="PANTHER" id="PTHR48081:SF13">
    <property type="entry name" value="ALPHA_BETA HYDROLASE"/>
    <property type="match status" value="1"/>
</dbReference>
<dbReference type="Gene3D" id="3.40.50.1820">
    <property type="entry name" value="alpha/beta hydrolase"/>
    <property type="match status" value="1"/>
</dbReference>
<dbReference type="Proteomes" id="UP000318833">
    <property type="component" value="Unassembled WGS sequence"/>
</dbReference>
<feature type="domain" description="BD-FAE-like" evidence="3">
    <location>
        <begin position="52"/>
        <end position="246"/>
    </location>
</feature>
<name>A0A554VKB7_9FLAO</name>
<dbReference type="GO" id="GO:0016787">
    <property type="term" value="F:hydrolase activity"/>
    <property type="evidence" value="ECO:0007669"/>
    <property type="project" value="UniProtKB-KW"/>
</dbReference>
<dbReference type="PANTHER" id="PTHR48081">
    <property type="entry name" value="AB HYDROLASE SUPERFAMILY PROTEIN C4A8.06C"/>
    <property type="match status" value="1"/>
</dbReference>
<accession>A0A554VKB7</accession>
<dbReference type="InterPro" id="IPR050300">
    <property type="entry name" value="GDXG_lipolytic_enzyme"/>
</dbReference>
<keyword evidence="5" id="KW-1185">Reference proteome</keyword>
<keyword evidence="1 4" id="KW-0378">Hydrolase</keyword>